<dbReference type="Pfam" id="PF08241">
    <property type="entry name" value="Methyltransf_11"/>
    <property type="match status" value="1"/>
</dbReference>
<evidence type="ECO:0000256" key="2">
    <source>
        <dbReference type="ARBA" id="ARBA00022603"/>
    </source>
</evidence>
<evidence type="ECO:0000256" key="3">
    <source>
        <dbReference type="ARBA" id="ARBA00022679"/>
    </source>
</evidence>
<dbReference type="InterPro" id="IPR013216">
    <property type="entry name" value="Methyltransf_11"/>
</dbReference>
<reference evidence="5 6" key="1">
    <citation type="submission" date="2019-11" db="EMBL/GenBank/DDBJ databases">
        <title>Pseudomonas flavidum sp. nov., isolated from Baiyang Lake.</title>
        <authorList>
            <person name="Zhao Y."/>
        </authorList>
    </citation>
    <scope>NUCLEOTIDE SEQUENCE [LARGE SCALE GENOMIC DNA]</scope>
    <source>
        <strain evidence="6">R-22-3 w-18</strain>
    </source>
</reference>
<keyword evidence="3 5" id="KW-0808">Transferase</keyword>
<dbReference type="CDD" id="cd02440">
    <property type="entry name" value="AdoMet_MTases"/>
    <property type="match status" value="1"/>
</dbReference>
<protein>
    <submittedName>
        <fullName evidence="5">Methyltransferase domain-containing protein</fullName>
    </submittedName>
</protein>
<dbReference type="Gene3D" id="3.40.50.150">
    <property type="entry name" value="Vaccinia Virus protein VP39"/>
    <property type="match status" value="1"/>
</dbReference>
<evidence type="ECO:0000256" key="1">
    <source>
        <dbReference type="ARBA" id="ARBA00008361"/>
    </source>
</evidence>
<sequence>MSTVAELFGAQAGAYASYRPDYPASLFTWLAQHSPGRQRALDIACGNGQASLPLSRYFSQVLASDASLAQLQNAKVHNGVHYYVAPAEHQPLASASLDLIVVAQALHWFAHDSFFAEAERLLKPGGLFCAWCYSLMSINTELDSIIHDFYWHNLHGYWPAGRESVDRGYRDIQLPWAAITPPELALQAQWTLPHLLGYLHTWSALQRLAAEQGQDPLLALYPQLQHAWGDPEQARHINWPLHFVTGIKH</sequence>
<keyword evidence="6" id="KW-1185">Reference proteome</keyword>
<dbReference type="EMBL" id="WKJZ01000003">
    <property type="protein sequence ID" value="MVW76619.1"/>
    <property type="molecule type" value="Genomic_DNA"/>
</dbReference>
<gene>
    <name evidence="5" type="ORF">GJV18_14960</name>
</gene>
<dbReference type="RefSeq" id="WP_160347021.1">
    <property type="nucleotide sequence ID" value="NZ_WKJZ01000003.1"/>
</dbReference>
<dbReference type="GO" id="GO:0032259">
    <property type="term" value="P:methylation"/>
    <property type="evidence" value="ECO:0007669"/>
    <property type="project" value="UniProtKB-KW"/>
</dbReference>
<accession>A0A6I4KV72</accession>
<name>A0A6I4KV72_9PSED</name>
<evidence type="ECO:0000313" key="6">
    <source>
        <dbReference type="Proteomes" id="UP000429555"/>
    </source>
</evidence>
<dbReference type="GO" id="GO:0008757">
    <property type="term" value="F:S-adenosylmethionine-dependent methyltransferase activity"/>
    <property type="evidence" value="ECO:0007669"/>
    <property type="project" value="InterPro"/>
</dbReference>
<proteinExistence type="inferred from homology"/>
<dbReference type="SUPFAM" id="SSF53335">
    <property type="entry name" value="S-adenosyl-L-methionine-dependent methyltransferases"/>
    <property type="match status" value="1"/>
</dbReference>
<dbReference type="PANTHER" id="PTHR44942">
    <property type="entry name" value="METHYLTRANSF_11 DOMAIN-CONTAINING PROTEIN"/>
    <property type="match status" value="1"/>
</dbReference>
<organism evidence="5 6">
    <name type="scientific">Pseudomonas xionganensis</name>
    <dbReference type="NCBI Taxonomy" id="2654845"/>
    <lineage>
        <taxon>Bacteria</taxon>
        <taxon>Pseudomonadati</taxon>
        <taxon>Pseudomonadota</taxon>
        <taxon>Gammaproteobacteria</taxon>
        <taxon>Pseudomonadales</taxon>
        <taxon>Pseudomonadaceae</taxon>
        <taxon>Pseudomonas</taxon>
    </lineage>
</organism>
<dbReference type="Proteomes" id="UP000429555">
    <property type="component" value="Unassembled WGS sequence"/>
</dbReference>
<dbReference type="InterPro" id="IPR051052">
    <property type="entry name" value="Diverse_substrate_MTase"/>
</dbReference>
<comment type="similarity">
    <text evidence="1">Belongs to the methyltransferase superfamily.</text>
</comment>
<feature type="domain" description="Methyltransferase type 11" evidence="4">
    <location>
        <begin position="41"/>
        <end position="129"/>
    </location>
</feature>
<comment type="caution">
    <text evidence="5">The sequence shown here is derived from an EMBL/GenBank/DDBJ whole genome shotgun (WGS) entry which is preliminary data.</text>
</comment>
<dbReference type="InterPro" id="IPR029063">
    <property type="entry name" value="SAM-dependent_MTases_sf"/>
</dbReference>
<evidence type="ECO:0000259" key="4">
    <source>
        <dbReference type="Pfam" id="PF08241"/>
    </source>
</evidence>
<dbReference type="AlphaFoldDB" id="A0A6I4KV72"/>
<keyword evidence="2 5" id="KW-0489">Methyltransferase</keyword>
<evidence type="ECO:0000313" key="5">
    <source>
        <dbReference type="EMBL" id="MVW76619.1"/>
    </source>
</evidence>
<dbReference type="PANTHER" id="PTHR44942:SF4">
    <property type="entry name" value="METHYLTRANSFERASE TYPE 11 DOMAIN-CONTAINING PROTEIN"/>
    <property type="match status" value="1"/>
</dbReference>